<dbReference type="Pfam" id="PF24827">
    <property type="entry name" value="AstE_AspA_cat"/>
    <property type="match status" value="1"/>
</dbReference>
<dbReference type="Proteomes" id="UP000191661">
    <property type="component" value="Unassembled WGS sequence"/>
</dbReference>
<name>A0A1V6N1C8_METAZ</name>
<evidence type="ECO:0000256" key="3">
    <source>
        <dbReference type="ARBA" id="ARBA00022801"/>
    </source>
</evidence>
<keyword evidence="3" id="KW-0378">Hydrolase</keyword>
<protein>
    <submittedName>
        <fullName evidence="6">Putative deacylase</fullName>
    </submittedName>
</protein>
<evidence type="ECO:0000313" key="7">
    <source>
        <dbReference type="Proteomes" id="UP000191661"/>
    </source>
</evidence>
<dbReference type="Gene3D" id="3.40.630.10">
    <property type="entry name" value="Zn peptidases"/>
    <property type="match status" value="1"/>
</dbReference>
<gene>
    <name evidence="6" type="ORF">MBBAR_14c00120</name>
</gene>
<proteinExistence type="predicted"/>
<dbReference type="PANTHER" id="PTHR37326">
    <property type="entry name" value="BLL3975 PROTEIN"/>
    <property type="match status" value="1"/>
</dbReference>
<evidence type="ECO:0000313" key="6">
    <source>
        <dbReference type="EMBL" id="OQD58481.1"/>
    </source>
</evidence>
<evidence type="ECO:0000256" key="2">
    <source>
        <dbReference type="ARBA" id="ARBA00022723"/>
    </source>
</evidence>
<dbReference type="InterPro" id="IPR053138">
    <property type="entry name" value="N-alpha-Ac-DABA_deacetylase"/>
</dbReference>
<evidence type="ECO:0000256" key="4">
    <source>
        <dbReference type="ARBA" id="ARBA00022833"/>
    </source>
</evidence>
<evidence type="ECO:0000259" key="5">
    <source>
        <dbReference type="Pfam" id="PF24827"/>
    </source>
</evidence>
<accession>A0A1V6N1C8</accession>
<dbReference type="AlphaFoldDB" id="A0A1V6N1C8"/>
<evidence type="ECO:0000256" key="1">
    <source>
        <dbReference type="ARBA" id="ARBA00001947"/>
    </source>
</evidence>
<keyword evidence="4" id="KW-0862">Zinc</keyword>
<feature type="domain" description="Succinylglutamate desuccinylase/Aspartoacylase catalytic" evidence="5">
    <location>
        <begin position="85"/>
        <end position="152"/>
    </location>
</feature>
<comment type="caution">
    <text evidence="6">The sequence shown here is derived from an EMBL/GenBank/DDBJ whole genome shotgun (WGS) entry which is preliminary data.</text>
</comment>
<organism evidence="6 7">
    <name type="scientific">Methanobrevibacter arboriphilus JCM 13429 = DSM 1125</name>
    <dbReference type="NCBI Taxonomy" id="1300164"/>
    <lineage>
        <taxon>Archaea</taxon>
        <taxon>Methanobacteriati</taxon>
        <taxon>Methanobacteriota</taxon>
        <taxon>Methanomada group</taxon>
        <taxon>Methanobacteria</taxon>
        <taxon>Methanobacteriales</taxon>
        <taxon>Methanobacteriaceae</taxon>
        <taxon>Methanobrevibacter</taxon>
    </lineage>
</organism>
<dbReference type="SUPFAM" id="SSF53187">
    <property type="entry name" value="Zn-dependent exopeptidases"/>
    <property type="match status" value="1"/>
</dbReference>
<keyword evidence="7" id="KW-1185">Reference proteome</keyword>
<dbReference type="OrthoDB" id="69383at2157"/>
<keyword evidence="2" id="KW-0479">Metal-binding</keyword>
<dbReference type="GO" id="GO:0016788">
    <property type="term" value="F:hydrolase activity, acting on ester bonds"/>
    <property type="evidence" value="ECO:0007669"/>
    <property type="project" value="InterPro"/>
</dbReference>
<dbReference type="InterPro" id="IPR055438">
    <property type="entry name" value="AstE_AspA_cat"/>
</dbReference>
<reference evidence="6 7" key="1">
    <citation type="submission" date="2014-12" db="EMBL/GenBank/DDBJ databases">
        <title>Genome sequence of Methanobrevibacter arboriphilicus DH1, DSM1125.</title>
        <authorList>
            <person name="Poehlein A."/>
            <person name="Thauer R.K."/>
            <person name="Seedorf H."/>
            <person name="Daniel R."/>
        </authorList>
    </citation>
    <scope>NUCLEOTIDE SEQUENCE [LARGE SCALE GENOMIC DNA]</scope>
    <source>
        <strain evidence="6 7">DH1</strain>
    </source>
</reference>
<dbReference type="RefSeq" id="WP_080460626.1">
    <property type="nucleotide sequence ID" value="NZ_JXMW01000014.1"/>
</dbReference>
<sequence>MKNIKINNNFKRIFIVLIILSIFLIGIQAASAATPTVTVEKWGTGGDVTKNSLIKKNIPKSEITTKVIKAAKKGTPVVKFGNGKGKKTLIVSGVHGSELSSQVASMKLINYLSKKKNIKGTIYVIPFVAPKATAKNQRFYNGKNLNSIANKKGSITNKIMLFAKKNKIDAVGDFHCTMPGGNPGKNIIMGTKVPTLKSARMAIGISRLIKQPYRNYLIAGKEYPGALEDVLNLRGIPAVTCEVKTPHGKIASGSITASLRQMLGFLRYNKIIT</sequence>
<dbReference type="PANTHER" id="PTHR37326:SF1">
    <property type="entry name" value="BLL3975 PROTEIN"/>
    <property type="match status" value="1"/>
</dbReference>
<comment type="cofactor">
    <cofactor evidence="1">
        <name>Zn(2+)</name>
        <dbReference type="ChEBI" id="CHEBI:29105"/>
    </cofactor>
</comment>
<dbReference type="EMBL" id="JXMW01000014">
    <property type="protein sequence ID" value="OQD58481.1"/>
    <property type="molecule type" value="Genomic_DNA"/>
</dbReference>
<dbReference type="GO" id="GO:0046872">
    <property type="term" value="F:metal ion binding"/>
    <property type="evidence" value="ECO:0007669"/>
    <property type="project" value="UniProtKB-KW"/>
</dbReference>